<dbReference type="Pfam" id="PF09501">
    <property type="entry name" value="Bac_small_YrzI"/>
    <property type="match status" value="1"/>
</dbReference>
<dbReference type="Proteomes" id="UP001156102">
    <property type="component" value="Unassembled WGS sequence"/>
</dbReference>
<sequence>MKFHVLSLVVVIQRRRKSMAAVRHEKSVQQLMSGLKARQAEHCRFI</sequence>
<dbReference type="EMBL" id="JANCLT010000003">
    <property type="protein sequence ID" value="MCP8968379.1"/>
    <property type="molecule type" value="Genomic_DNA"/>
</dbReference>
<protein>
    <submittedName>
        <fullName evidence="1">YrzI family small protein</fullName>
    </submittedName>
</protein>
<organism evidence="1 2">
    <name type="scientific">Ectobacillus ponti</name>
    <dbReference type="NCBI Taxonomy" id="2961894"/>
    <lineage>
        <taxon>Bacteria</taxon>
        <taxon>Bacillati</taxon>
        <taxon>Bacillota</taxon>
        <taxon>Bacilli</taxon>
        <taxon>Bacillales</taxon>
        <taxon>Bacillaceae</taxon>
        <taxon>Ectobacillus</taxon>
    </lineage>
</organism>
<dbReference type="RefSeq" id="WP_254758293.1">
    <property type="nucleotide sequence ID" value="NZ_JANCLT010000003.1"/>
</dbReference>
<dbReference type="InterPro" id="IPR012655">
    <property type="entry name" value="YrzI"/>
</dbReference>
<evidence type="ECO:0000313" key="2">
    <source>
        <dbReference type="Proteomes" id="UP001156102"/>
    </source>
</evidence>
<reference evidence="1" key="1">
    <citation type="submission" date="2022-07" db="EMBL/GenBank/DDBJ databases">
        <authorList>
            <person name="Li W.-J."/>
            <person name="Deng Q.-Q."/>
        </authorList>
    </citation>
    <scope>NUCLEOTIDE SEQUENCE</scope>
    <source>
        <strain evidence="1">SYSU M60031</strain>
    </source>
</reference>
<gene>
    <name evidence="1" type="ORF">NK662_07460</name>
</gene>
<keyword evidence="2" id="KW-1185">Reference proteome</keyword>
<evidence type="ECO:0000313" key="1">
    <source>
        <dbReference type="EMBL" id="MCP8968379.1"/>
    </source>
</evidence>
<name>A0AA42BQE9_9BACI</name>
<proteinExistence type="predicted"/>
<comment type="caution">
    <text evidence="1">The sequence shown here is derived from an EMBL/GenBank/DDBJ whole genome shotgun (WGS) entry which is preliminary data.</text>
</comment>
<dbReference type="AlphaFoldDB" id="A0AA42BQE9"/>
<accession>A0AA42BQE9</accession>